<dbReference type="AlphaFoldDB" id="V5XJ34"/>
<keyword evidence="4" id="KW-1185">Reference proteome</keyword>
<dbReference type="Pfam" id="PF05305">
    <property type="entry name" value="DUF732"/>
    <property type="match status" value="1"/>
</dbReference>
<organism evidence="3 4">
    <name type="scientific">Mycolicibacterium neoaurum VKM Ac-1815D</name>
    <dbReference type="NCBI Taxonomy" id="700508"/>
    <lineage>
        <taxon>Bacteria</taxon>
        <taxon>Bacillati</taxon>
        <taxon>Actinomycetota</taxon>
        <taxon>Actinomycetes</taxon>
        <taxon>Mycobacteriales</taxon>
        <taxon>Mycobacteriaceae</taxon>
        <taxon>Mycolicibacterium</taxon>
    </lineage>
</organism>
<sequence length="90" mass="9842">MLMSCVALTLIVAPSAHADSEDFVDYIASRGEATKGMEYEIIDLGQAICGMFQAGGTVDDVWDTLTQRNNAAWIVGSINYLCPDYLYLLD</sequence>
<accession>V5XJ34</accession>
<feature type="domain" description="DUF732" evidence="2">
    <location>
        <begin position="20"/>
        <end position="84"/>
    </location>
</feature>
<reference evidence="3 4" key="1">
    <citation type="journal article" date="2014" name="Genome Announc.">
        <title>Complete Genome Sequence of Sterol-Transforming Mycobacterium neoaurum Strain VKM Ac-1815D.</title>
        <authorList>
            <person name="Shtratnikova V.Y."/>
            <person name="Bragin E.Y."/>
            <person name="Dovbnya D.V."/>
            <person name="Pekov Y.A."/>
            <person name="Schelkunov M.I."/>
            <person name="Strizhov N."/>
            <person name="Ivashina T.V."/>
            <person name="Ashapkin V.V."/>
            <person name="Donova M.V."/>
        </authorList>
    </citation>
    <scope>NUCLEOTIDE SEQUENCE [LARGE SCALE GENOMIC DNA]</scope>
    <source>
        <strain evidence="3 4">VKM Ac-1815D</strain>
    </source>
</reference>
<dbReference type="EMBL" id="CP006936">
    <property type="protein sequence ID" value="AHC27923.1"/>
    <property type="molecule type" value="Genomic_DNA"/>
</dbReference>
<feature type="signal peptide" evidence="1">
    <location>
        <begin position="1"/>
        <end position="18"/>
    </location>
</feature>
<dbReference type="InterPro" id="IPR007969">
    <property type="entry name" value="DUF732"/>
</dbReference>
<dbReference type="HOGENOM" id="CLU_2437666_0_0_11"/>
<protein>
    <recommendedName>
        <fullName evidence="2">DUF732 domain-containing protein</fullName>
    </recommendedName>
</protein>
<feature type="chain" id="PRO_5004742696" description="DUF732 domain-containing protein" evidence="1">
    <location>
        <begin position="19"/>
        <end position="90"/>
    </location>
</feature>
<proteinExistence type="predicted"/>
<evidence type="ECO:0000313" key="4">
    <source>
        <dbReference type="Proteomes" id="UP000018763"/>
    </source>
</evidence>
<gene>
    <name evidence="3" type="ORF">D174_12300</name>
</gene>
<keyword evidence="1" id="KW-0732">Signal</keyword>
<name>V5XJ34_MYCNE</name>
<evidence type="ECO:0000313" key="3">
    <source>
        <dbReference type="EMBL" id="AHC27923.1"/>
    </source>
</evidence>
<evidence type="ECO:0000259" key="2">
    <source>
        <dbReference type="Pfam" id="PF05305"/>
    </source>
</evidence>
<dbReference type="Proteomes" id="UP000018763">
    <property type="component" value="Chromosome"/>
</dbReference>
<evidence type="ECO:0000256" key="1">
    <source>
        <dbReference type="SAM" id="SignalP"/>
    </source>
</evidence>
<dbReference type="KEGG" id="mne:D174_12300"/>